<sequence length="181" mass="20922">MSDQNLKLATFANGCFWCTEAVFQRLEGVEEVKSGFTGGHIKNPPYREVVMGRTGHAEAIQVSFNPEVVDYKTLLYVFFSTHDPTTLNRQGYDVGEQYRSEIFYHSESQHQQALSVIQELESEGVFEDKIVTKLSQASKFYTAEEEHQNFYNTFTENRYCQLIIEPKLATLRKKFSHQLKS</sequence>
<comment type="function">
    <text evidence="4">Has an important function as a repair enzyme for proteins that have been inactivated by oxidation. Catalyzes the reversible oxidation-reduction of methionine sulfoxide in proteins to methionine.</text>
</comment>
<keyword evidence="1 4" id="KW-0560">Oxidoreductase</keyword>
<dbReference type="InterPro" id="IPR002569">
    <property type="entry name" value="Met_Sox_Rdtase_MsrA_dom"/>
</dbReference>
<reference evidence="6 7" key="1">
    <citation type="submission" date="2020-02" db="EMBL/GenBank/DDBJ databases">
        <title>Flavobacteriaceae Psychroflexus bacterium YR1-1, complete genome.</title>
        <authorList>
            <person name="Li Y."/>
            <person name="Wu S."/>
        </authorList>
    </citation>
    <scope>NUCLEOTIDE SEQUENCE [LARGE SCALE GENOMIC DNA]</scope>
    <source>
        <strain evidence="6 7">YR1-1</strain>
    </source>
</reference>
<keyword evidence="7" id="KW-1185">Reference proteome</keyword>
<dbReference type="EC" id="1.8.4.11" evidence="4"/>
<dbReference type="Proteomes" id="UP000478505">
    <property type="component" value="Unassembled WGS sequence"/>
</dbReference>
<evidence type="ECO:0000256" key="3">
    <source>
        <dbReference type="ARBA" id="ARBA00048782"/>
    </source>
</evidence>
<feature type="active site" evidence="4">
    <location>
        <position position="15"/>
    </location>
</feature>
<dbReference type="Gene3D" id="3.30.1060.10">
    <property type="entry name" value="Peptide methionine sulphoxide reductase MsrA"/>
    <property type="match status" value="1"/>
</dbReference>
<dbReference type="Pfam" id="PF01625">
    <property type="entry name" value="PMSR"/>
    <property type="match status" value="1"/>
</dbReference>
<dbReference type="PANTHER" id="PTHR43774:SF1">
    <property type="entry name" value="PEPTIDE METHIONINE SULFOXIDE REDUCTASE MSRA 2"/>
    <property type="match status" value="1"/>
</dbReference>
<name>A0A6B3R2E4_9FLAO</name>
<dbReference type="EMBL" id="JAAIKD010000004">
    <property type="protein sequence ID" value="NEV94228.1"/>
    <property type="molecule type" value="Genomic_DNA"/>
</dbReference>
<evidence type="ECO:0000313" key="6">
    <source>
        <dbReference type="EMBL" id="NEV94228.1"/>
    </source>
</evidence>
<proteinExistence type="inferred from homology"/>
<protein>
    <recommendedName>
        <fullName evidence="4">Peptide methionine sulfoxide reductase MsrA</fullName>
        <shortName evidence="4">Protein-methionine-S-oxide reductase</shortName>
        <ecNumber evidence="4">1.8.4.11</ecNumber>
    </recommendedName>
    <alternativeName>
        <fullName evidence="4">Peptide-methionine (S)-S-oxide reductase</fullName>
        <shortName evidence="4">Peptide Met(O) reductase</shortName>
    </alternativeName>
</protein>
<dbReference type="GO" id="GO:0033744">
    <property type="term" value="F:L-methionine:thioredoxin-disulfide S-oxidoreductase activity"/>
    <property type="evidence" value="ECO:0007669"/>
    <property type="project" value="RHEA"/>
</dbReference>
<comment type="catalytic activity">
    <reaction evidence="3 4">
        <text>[thioredoxin]-disulfide + L-methionine + H2O = L-methionine (S)-S-oxide + [thioredoxin]-dithiol</text>
        <dbReference type="Rhea" id="RHEA:19993"/>
        <dbReference type="Rhea" id="RHEA-COMP:10698"/>
        <dbReference type="Rhea" id="RHEA-COMP:10700"/>
        <dbReference type="ChEBI" id="CHEBI:15377"/>
        <dbReference type="ChEBI" id="CHEBI:29950"/>
        <dbReference type="ChEBI" id="CHEBI:50058"/>
        <dbReference type="ChEBI" id="CHEBI:57844"/>
        <dbReference type="ChEBI" id="CHEBI:58772"/>
        <dbReference type="EC" id="1.8.4.11"/>
    </reaction>
</comment>
<dbReference type="SUPFAM" id="SSF55068">
    <property type="entry name" value="Peptide methionine sulfoxide reductase"/>
    <property type="match status" value="1"/>
</dbReference>
<organism evidence="6 7">
    <name type="scientific">Psychroflexus aurantiacus</name>
    <dbReference type="NCBI Taxonomy" id="2709310"/>
    <lineage>
        <taxon>Bacteria</taxon>
        <taxon>Pseudomonadati</taxon>
        <taxon>Bacteroidota</taxon>
        <taxon>Flavobacteriia</taxon>
        <taxon>Flavobacteriales</taxon>
        <taxon>Flavobacteriaceae</taxon>
        <taxon>Psychroflexus</taxon>
    </lineage>
</organism>
<dbReference type="GO" id="GO:0008113">
    <property type="term" value="F:peptide-methionine (S)-S-oxide reductase activity"/>
    <property type="evidence" value="ECO:0007669"/>
    <property type="project" value="UniProtKB-UniRule"/>
</dbReference>
<feature type="domain" description="Peptide methionine sulphoxide reductase MsrA" evidence="5">
    <location>
        <begin position="9"/>
        <end position="161"/>
    </location>
</feature>
<accession>A0A6B3R2E4</accession>
<dbReference type="HAMAP" id="MF_01401">
    <property type="entry name" value="MsrA"/>
    <property type="match status" value="1"/>
</dbReference>
<dbReference type="PANTHER" id="PTHR43774">
    <property type="entry name" value="PEPTIDE METHIONINE SULFOXIDE REDUCTASE"/>
    <property type="match status" value="1"/>
</dbReference>
<dbReference type="NCBIfam" id="TIGR00401">
    <property type="entry name" value="msrA"/>
    <property type="match status" value="1"/>
</dbReference>
<gene>
    <name evidence="4 6" type="primary">msrA</name>
    <name evidence="6" type="ORF">G3567_08745</name>
</gene>
<dbReference type="AlphaFoldDB" id="A0A6B3R2E4"/>
<comment type="caution">
    <text evidence="6">The sequence shown here is derived from an EMBL/GenBank/DDBJ whole genome shotgun (WGS) entry which is preliminary data.</text>
</comment>
<evidence type="ECO:0000313" key="7">
    <source>
        <dbReference type="Proteomes" id="UP000478505"/>
    </source>
</evidence>
<dbReference type="RefSeq" id="WP_164004950.1">
    <property type="nucleotide sequence ID" value="NZ_JAAIKD010000004.1"/>
</dbReference>
<evidence type="ECO:0000256" key="2">
    <source>
        <dbReference type="ARBA" id="ARBA00047806"/>
    </source>
</evidence>
<evidence type="ECO:0000256" key="4">
    <source>
        <dbReference type="HAMAP-Rule" id="MF_01401"/>
    </source>
</evidence>
<evidence type="ECO:0000259" key="5">
    <source>
        <dbReference type="Pfam" id="PF01625"/>
    </source>
</evidence>
<dbReference type="InterPro" id="IPR036509">
    <property type="entry name" value="Met_Sox_Rdtase_MsrA_sf"/>
</dbReference>
<comment type="catalytic activity">
    <reaction evidence="2 4">
        <text>L-methionyl-[protein] + [thioredoxin]-disulfide + H2O = L-methionyl-(S)-S-oxide-[protein] + [thioredoxin]-dithiol</text>
        <dbReference type="Rhea" id="RHEA:14217"/>
        <dbReference type="Rhea" id="RHEA-COMP:10698"/>
        <dbReference type="Rhea" id="RHEA-COMP:10700"/>
        <dbReference type="Rhea" id="RHEA-COMP:12313"/>
        <dbReference type="Rhea" id="RHEA-COMP:12315"/>
        <dbReference type="ChEBI" id="CHEBI:15377"/>
        <dbReference type="ChEBI" id="CHEBI:16044"/>
        <dbReference type="ChEBI" id="CHEBI:29950"/>
        <dbReference type="ChEBI" id="CHEBI:44120"/>
        <dbReference type="ChEBI" id="CHEBI:50058"/>
        <dbReference type="EC" id="1.8.4.11"/>
    </reaction>
</comment>
<evidence type="ECO:0000256" key="1">
    <source>
        <dbReference type="ARBA" id="ARBA00023002"/>
    </source>
</evidence>
<comment type="similarity">
    <text evidence="4">Belongs to the MsrA Met sulfoxide reductase family.</text>
</comment>